<protein>
    <recommendedName>
        <fullName evidence="3">beta-ketoacyl-[acyl-carrier-protein] synthase III</fullName>
        <ecNumber evidence="3">2.3.1.180</ecNumber>
    </recommendedName>
</protein>
<dbReference type="GO" id="GO:0044550">
    <property type="term" value="P:secondary metabolite biosynthetic process"/>
    <property type="evidence" value="ECO:0007669"/>
    <property type="project" value="TreeGrafter"/>
</dbReference>
<evidence type="ECO:0000256" key="4">
    <source>
        <dbReference type="ARBA" id="ARBA00022490"/>
    </source>
</evidence>
<organism evidence="14">
    <name type="scientific">marine metagenome</name>
    <dbReference type="NCBI Taxonomy" id="408172"/>
    <lineage>
        <taxon>unclassified sequences</taxon>
        <taxon>metagenomes</taxon>
        <taxon>ecological metagenomes</taxon>
    </lineage>
</organism>
<dbReference type="NCBIfam" id="TIGR00747">
    <property type="entry name" value="fabH"/>
    <property type="match status" value="1"/>
</dbReference>
<evidence type="ECO:0000256" key="6">
    <source>
        <dbReference type="ARBA" id="ARBA00022679"/>
    </source>
</evidence>
<evidence type="ECO:0000259" key="12">
    <source>
        <dbReference type="Pfam" id="PF08541"/>
    </source>
</evidence>
<evidence type="ECO:0000256" key="9">
    <source>
        <dbReference type="ARBA" id="ARBA00023160"/>
    </source>
</evidence>
<keyword evidence="11" id="KW-1133">Transmembrane helix</keyword>
<dbReference type="HAMAP" id="MF_01815">
    <property type="entry name" value="FabH"/>
    <property type="match status" value="1"/>
</dbReference>
<evidence type="ECO:0000256" key="3">
    <source>
        <dbReference type="ARBA" id="ARBA00012333"/>
    </source>
</evidence>
<feature type="domain" description="Beta-ketoacyl-[acyl-carrier-protein] synthase III N-terminal" evidence="13">
    <location>
        <begin position="112"/>
        <end position="192"/>
    </location>
</feature>
<accession>A0A381SC70</accession>
<dbReference type="CDD" id="cd00830">
    <property type="entry name" value="KAS_III"/>
    <property type="match status" value="1"/>
</dbReference>
<dbReference type="InterPro" id="IPR013751">
    <property type="entry name" value="ACP_syn_III_N"/>
</dbReference>
<comment type="pathway">
    <text evidence="1">Lipid metabolism; fatty acid biosynthesis.</text>
</comment>
<evidence type="ECO:0000256" key="7">
    <source>
        <dbReference type="ARBA" id="ARBA00022832"/>
    </source>
</evidence>
<comment type="similarity">
    <text evidence="2">Belongs to the thiolase-like superfamily. FabH family.</text>
</comment>
<dbReference type="PANTHER" id="PTHR34069:SF2">
    <property type="entry name" value="BETA-KETOACYL-[ACYL-CARRIER-PROTEIN] SYNTHASE III"/>
    <property type="match status" value="1"/>
</dbReference>
<evidence type="ECO:0000256" key="2">
    <source>
        <dbReference type="ARBA" id="ARBA00008642"/>
    </source>
</evidence>
<evidence type="ECO:0000313" key="14">
    <source>
        <dbReference type="EMBL" id="SVA01094.1"/>
    </source>
</evidence>
<evidence type="ECO:0000256" key="8">
    <source>
        <dbReference type="ARBA" id="ARBA00023098"/>
    </source>
</evidence>
<keyword evidence="7" id="KW-0276">Fatty acid metabolism</keyword>
<feature type="domain" description="Beta-ketoacyl-[acyl-carrier-protein] synthase III C-terminal" evidence="12">
    <location>
        <begin position="244"/>
        <end position="333"/>
    </location>
</feature>
<keyword evidence="11" id="KW-0812">Transmembrane</keyword>
<keyword evidence="11" id="KW-0472">Membrane</keyword>
<keyword evidence="10" id="KW-0012">Acyltransferase</keyword>
<evidence type="ECO:0000259" key="13">
    <source>
        <dbReference type="Pfam" id="PF08545"/>
    </source>
</evidence>
<keyword evidence="4" id="KW-0963">Cytoplasm</keyword>
<dbReference type="InterPro" id="IPR016039">
    <property type="entry name" value="Thiolase-like"/>
</dbReference>
<dbReference type="InterPro" id="IPR004655">
    <property type="entry name" value="FabH"/>
</dbReference>
<dbReference type="EMBL" id="UINC01002868">
    <property type="protein sequence ID" value="SVA01094.1"/>
    <property type="molecule type" value="Genomic_DNA"/>
</dbReference>
<dbReference type="Pfam" id="PF08545">
    <property type="entry name" value="ACP_syn_III"/>
    <property type="match status" value="1"/>
</dbReference>
<keyword evidence="9" id="KW-0275">Fatty acid biosynthesis</keyword>
<dbReference type="SUPFAM" id="SSF53901">
    <property type="entry name" value="Thiolase-like"/>
    <property type="match status" value="1"/>
</dbReference>
<evidence type="ECO:0000256" key="5">
    <source>
        <dbReference type="ARBA" id="ARBA00022516"/>
    </source>
</evidence>
<dbReference type="GO" id="GO:0033818">
    <property type="term" value="F:beta-ketoacyl-acyl-carrier-protein synthase III activity"/>
    <property type="evidence" value="ECO:0007669"/>
    <property type="project" value="UniProtKB-EC"/>
</dbReference>
<dbReference type="GO" id="GO:0006633">
    <property type="term" value="P:fatty acid biosynthetic process"/>
    <property type="evidence" value="ECO:0007669"/>
    <property type="project" value="UniProtKB-KW"/>
</dbReference>
<sequence length="333" mass="35737">MNTGNKIRAKIAGTGMFLPNKVLTNADLEKTLDTSDEWIRSRTGIHERRIAGDGESSSTLAIQAGKMALESAKILPNELDLVIVCTSTPDILFPATACFVQDGLGAINAAAYDISAVCSGFVFGLSIAEQYIKSGRYRHVLIIGSETNSRIVDWSDRSTCILFGDGAGAIVLKKNEMSKPGGVLSTHIHSDGGKSDLIIVPGGIGKKTISQEAIDKKEYFIHMSGNATFKVAVKRMAEVSREALAFNKLSVEDLSLVLPHQANRRIIDAVTEKLGIPPEKIFINIEKYGNTSSASIPIAMHEAREAGLIKPGYLTLLVVAGAGLTWGAALIRW</sequence>
<gene>
    <name evidence="14" type="ORF">METZ01_LOCUS53948</name>
</gene>
<dbReference type="GO" id="GO:0004315">
    <property type="term" value="F:3-oxoacyl-[acyl-carrier-protein] synthase activity"/>
    <property type="evidence" value="ECO:0007669"/>
    <property type="project" value="InterPro"/>
</dbReference>
<name>A0A381SC70_9ZZZZ</name>
<evidence type="ECO:0000256" key="1">
    <source>
        <dbReference type="ARBA" id="ARBA00005194"/>
    </source>
</evidence>
<dbReference type="InterPro" id="IPR013747">
    <property type="entry name" value="ACP_syn_III_C"/>
</dbReference>
<dbReference type="NCBIfam" id="NF006829">
    <property type="entry name" value="PRK09352.1"/>
    <property type="match status" value="1"/>
</dbReference>
<proteinExistence type="inferred from homology"/>
<dbReference type="Pfam" id="PF08541">
    <property type="entry name" value="ACP_syn_III_C"/>
    <property type="match status" value="1"/>
</dbReference>
<dbReference type="EC" id="2.3.1.180" evidence="3"/>
<reference evidence="14" key="1">
    <citation type="submission" date="2018-05" db="EMBL/GenBank/DDBJ databases">
        <authorList>
            <person name="Lanie J.A."/>
            <person name="Ng W.-L."/>
            <person name="Kazmierczak K.M."/>
            <person name="Andrzejewski T.M."/>
            <person name="Davidsen T.M."/>
            <person name="Wayne K.J."/>
            <person name="Tettelin H."/>
            <person name="Glass J.I."/>
            <person name="Rusch D."/>
            <person name="Podicherti R."/>
            <person name="Tsui H.-C.T."/>
            <person name="Winkler M.E."/>
        </authorList>
    </citation>
    <scope>NUCLEOTIDE SEQUENCE</scope>
</reference>
<dbReference type="Gene3D" id="3.40.47.10">
    <property type="match status" value="1"/>
</dbReference>
<dbReference type="PANTHER" id="PTHR34069">
    <property type="entry name" value="3-OXOACYL-[ACYL-CARRIER-PROTEIN] SYNTHASE 3"/>
    <property type="match status" value="1"/>
</dbReference>
<keyword evidence="8" id="KW-0443">Lipid metabolism</keyword>
<feature type="transmembrane region" description="Helical" evidence="11">
    <location>
        <begin position="312"/>
        <end position="331"/>
    </location>
</feature>
<keyword evidence="6" id="KW-0808">Transferase</keyword>
<evidence type="ECO:0000256" key="10">
    <source>
        <dbReference type="ARBA" id="ARBA00023315"/>
    </source>
</evidence>
<dbReference type="AlphaFoldDB" id="A0A381SC70"/>
<evidence type="ECO:0000256" key="11">
    <source>
        <dbReference type="SAM" id="Phobius"/>
    </source>
</evidence>
<keyword evidence="5" id="KW-0444">Lipid biosynthesis</keyword>
<dbReference type="FunFam" id="3.40.47.10:FF:000004">
    <property type="entry name" value="3-oxoacyl-[acyl-carrier-protein] synthase 3"/>
    <property type="match status" value="1"/>
</dbReference>